<keyword evidence="4" id="KW-1185">Reference proteome</keyword>
<gene>
    <name evidence="3" type="ORF">KC19_8G125000</name>
</gene>
<reference evidence="3" key="1">
    <citation type="submission" date="2020-06" db="EMBL/GenBank/DDBJ databases">
        <title>WGS assembly of Ceratodon purpureus strain R40.</title>
        <authorList>
            <person name="Carey S.B."/>
            <person name="Jenkins J."/>
            <person name="Shu S."/>
            <person name="Lovell J.T."/>
            <person name="Sreedasyam A."/>
            <person name="Maumus F."/>
            <person name="Tiley G.P."/>
            <person name="Fernandez-Pozo N."/>
            <person name="Barry K."/>
            <person name="Chen C."/>
            <person name="Wang M."/>
            <person name="Lipzen A."/>
            <person name="Daum C."/>
            <person name="Saski C.A."/>
            <person name="Payton A.C."/>
            <person name="Mcbreen J.C."/>
            <person name="Conrad R.E."/>
            <person name="Kollar L.M."/>
            <person name="Olsson S."/>
            <person name="Huttunen S."/>
            <person name="Landis J.B."/>
            <person name="Wickett N.J."/>
            <person name="Johnson M.G."/>
            <person name="Rensing S.A."/>
            <person name="Grimwood J."/>
            <person name="Schmutz J."/>
            <person name="Mcdaniel S.F."/>
        </authorList>
    </citation>
    <scope>NUCLEOTIDE SEQUENCE</scope>
    <source>
        <strain evidence="3">R40</strain>
    </source>
</reference>
<dbReference type="SMART" id="SM00256">
    <property type="entry name" value="FBOX"/>
    <property type="match status" value="1"/>
</dbReference>
<dbReference type="AlphaFoldDB" id="A0A8T0H1D9"/>
<dbReference type="Proteomes" id="UP000822688">
    <property type="component" value="Chromosome 8"/>
</dbReference>
<sequence length="116" mass="13708">MKVGGYELPFDVIERILSFLPVPELCRLRTVCKRWNLNISNANFSVLQQSNARQTDACFIVTRYIKKIRLWDGNFSKQKFRKQYGWAFLDLNTKQWYTIRQESKDAVLTTLDIEAP</sequence>
<evidence type="ECO:0000256" key="1">
    <source>
        <dbReference type="ARBA" id="ARBA00022737"/>
    </source>
</evidence>
<accession>A0A8T0H1D9</accession>
<evidence type="ECO:0000259" key="2">
    <source>
        <dbReference type="PROSITE" id="PS50181"/>
    </source>
</evidence>
<dbReference type="InterPro" id="IPR001810">
    <property type="entry name" value="F-box_dom"/>
</dbReference>
<proteinExistence type="predicted"/>
<evidence type="ECO:0000313" key="3">
    <source>
        <dbReference type="EMBL" id="KAG0564607.1"/>
    </source>
</evidence>
<feature type="domain" description="F-box" evidence="2">
    <location>
        <begin position="2"/>
        <end position="47"/>
    </location>
</feature>
<dbReference type="FunFam" id="1.20.1280.50:FF:000008">
    <property type="entry name" value="F-box only protein 6"/>
    <property type="match status" value="1"/>
</dbReference>
<dbReference type="PANTHER" id="PTHR31672:SF2">
    <property type="entry name" value="F-BOX DOMAIN-CONTAINING PROTEIN"/>
    <property type="match status" value="1"/>
</dbReference>
<dbReference type="InterPro" id="IPR050796">
    <property type="entry name" value="SCF_F-box_component"/>
</dbReference>
<name>A0A8T0H1D9_CERPU</name>
<dbReference type="EMBL" id="CM026429">
    <property type="protein sequence ID" value="KAG0564607.1"/>
    <property type="molecule type" value="Genomic_DNA"/>
</dbReference>
<dbReference type="InterPro" id="IPR036047">
    <property type="entry name" value="F-box-like_dom_sf"/>
</dbReference>
<organism evidence="3 4">
    <name type="scientific">Ceratodon purpureus</name>
    <name type="common">Fire moss</name>
    <name type="synonym">Dicranum purpureum</name>
    <dbReference type="NCBI Taxonomy" id="3225"/>
    <lineage>
        <taxon>Eukaryota</taxon>
        <taxon>Viridiplantae</taxon>
        <taxon>Streptophyta</taxon>
        <taxon>Embryophyta</taxon>
        <taxon>Bryophyta</taxon>
        <taxon>Bryophytina</taxon>
        <taxon>Bryopsida</taxon>
        <taxon>Dicranidae</taxon>
        <taxon>Pseudoditrichales</taxon>
        <taxon>Ditrichaceae</taxon>
        <taxon>Ceratodon</taxon>
    </lineage>
</organism>
<protein>
    <recommendedName>
        <fullName evidence="2">F-box domain-containing protein</fullName>
    </recommendedName>
</protein>
<dbReference type="SUPFAM" id="SSF81383">
    <property type="entry name" value="F-box domain"/>
    <property type="match status" value="1"/>
</dbReference>
<dbReference type="PANTHER" id="PTHR31672">
    <property type="entry name" value="BNACNNG10540D PROTEIN"/>
    <property type="match status" value="1"/>
</dbReference>
<keyword evidence="1" id="KW-0677">Repeat</keyword>
<dbReference type="Gene3D" id="1.20.1280.50">
    <property type="match status" value="1"/>
</dbReference>
<evidence type="ECO:0000313" key="4">
    <source>
        <dbReference type="Proteomes" id="UP000822688"/>
    </source>
</evidence>
<dbReference type="Pfam" id="PF00646">
    <property type="entry name" value="F-box"/>
    <property type="match status" value="1"/>
</dbReference>
<comment type="caution">
    <text evidence="3">The sequence shown here is derived from an EMBL/GenBank/DDBJ whole genome shotgun (WGS) entry which is preliminary data.</text>
</comment>
<dbReference type="PROSITE" id="PS50181">
    <property type="entry name" value="FBOX"/>
    <property type="match status" value="1"/>
</dbReference>